<proteinExistence type="predicted"/>
<dbReference type="PROSITE" id="PS51257">
    <property type="entry name" value="PROKAR_LIPOPROTEIN"/>
    <property type="match status" value="1"/>
</dbReference>
<dbReference type="EMBL" id="BCSY01000046">
    <property type="protein sequence ID" value="GAS95980.1"/>
    <property type="molecule type" value="Genomic_DNA"/>
</dbReference>
<dbReference type="RefSeq" id="WP_062657084.1">
    <property type="nucleotide sequence ID" value="NZ_BCSY01000046.1"/>
</dbReference>
<protein>
    <recommendedName>
        <fullName evidence="4">Lipoprotein</fullName>
    </recommendedName>
</protein>
<sequence>MARGTPAIGWFSLTAALMVSACGTPTVVNTGEPHTPVATPAAPPGLPPYATNAHLANADEFYATSGDQQAYYFATPSGRWHCAIVAHAQAGCQAASSTALPITGAPTAVPAADGTQVKPTALVIDRTDDAQFVALQGDPFSLQPGPAATLPFGTVLAVAGFRCNVQEATGVSCGSESSGKGFTFAADGYQLTYTDVPQA</sequence>
<organism evidence="2 3">
    <name type="scientific">Mycolicibacterium canariasense</name>
    <name type="common">Mycobacterium canariasense</name>
    <dbReference type="NCBI Taxonomy" id="228230"/>
    <lineage>
        <taxon>Bacteria</taxon>
        <taxon>Bacillati</taxon>
        <taxon>Actinomycetota</taxon>
        <taxon>Actinomycetes</taxon>
        <taxon>Mycobacteriales</taxon>
        <taxon>Mycobacteriaceae</taxon>
        <taxon>Mycolicibacterium</taxon>
    </lineage>
</organism>
<dbReference type="Proteomes" id="UP000069443">
    <property type="component" value="Unassembled WGS sequence"/>
</dbReference>
<evidence type="ECO:0000313" key="3">
    <source>
        <dbReference type="Proteomes" id="UP000069443"/>
    </source>
</evidence>
<gene>
    <name evidence="2" type="ORF">RMCC_2946</name>
</gene>
<evidence type="ECO:0008006" key="4">
    <source>
        <dbReference type="Google" id="ProtNLM"/>
    </source>
</evidence>
<comment type="caution">
    <text evidence="2">The sequence shown here is derived from an EMBL/GenBank/DDBJ whole genome shotgun (WGS) entry which is preliminary data.</text>
</comment>
<dbReference type="OrthoDB" id="4721670at2"/>
<evidence type="ECO:0000313" key="2">
    <source>
        <dbReference type="EMBL" id="GAS95980.1"/>
    </source>
</evidence>
<dbReference type="STRING" id="228230.RMCC_2946"/>
<reference evidence="3" key="2">
    <citation type="submission" date="2016-02" db="EMBL/GenBank/DDBJ databases">
        <title>Draft genome sequence of five rapidly growing Mycobacterium species.</title>
        <authorList>
            <person name="Katahira K."/>
            <person name="Gotou Y."/>
            <person name="Iida K."/>
            <person name="Ogura Y."/>
            <person name="Hayashi T."/>
        </authorList>
    </citation>
    <scope>NUCLEOTIDE SEQUENCE [LARGE SCALE GENOMIC DNA]</scope>
    <source>
        <strain evidence="3">JCM15298</strain>
    </source>
</reference>
<accession>A0A100WD76</accession>
<feature type="chain" id="PRO_5007090060" description="Lipoprotein" evidence="1">
    <location>
        <begin position="22"/>
        <end position="199"/>
    </location>
</feature>
<name>A0A100WD76_MYCCR</name>
<keyword evidence="3" id="KW-1185">Reference proteome</keyword>
<reference evidence="3" key="1">
    <citation type="journal article" date="2016" name="Genome Announc.">
        <title>Draft Genome Sequences of Five Rapidly Growing Mycobacterium Species, M. thermoresistibile, M. fortuitum subsp. acetamidolyticum, M. canariasense, M. brisbanense, and M. novocastrense.</title>
        <authorList>
            <person name="Katahira K."/>
            <person name="Ogura Y."/>
            <person name="Gotoh Y."/>
            <person name="Hayashi T."/>
        </authorList>
    </citation>
    <scope>NUCLEOTIDE SEQUENCE [LARGE SCALE GENOMIC DNA]</scope>
    <source>
        <strain evidence="3">JCM15298</strain>
    </source>
</reference>
<evidence type="ECO:0000256" key="1">
    <source>
        <dbReference type="SAM" id="SignalP"/>
    </source>
</evidence>
<keyword evidence="1" id="KW-0732">Signal</keyword>
<feature type="signal peptide" evidence="1">
    <location>
        <begin position="1"/>
        <end position="21"/>
    </location>
</feature>
<dbReference type="AlphaFoldDB" id="A0A100WD76"/>